<dbReference type="SUPFAM" id="SSF55961">
    <property type="entry name" value="Bet v1-like"/>
    <property type="match status" value="1"/>
</dbReference>
<dbReference type="OrthoDB" id="9805228at2"/>
<protein>
    <submittedName>
        <fullName evidence="3">SRPBCC domain-containing protein</fullName>
    </submittedName>
</protein>
<evidence type="ECO:0000313" key="3">
    <source>
        <dbReference type="EMBL" id="QDZ12077.1"/>
    </source>
</evidence>
<dbReference type="Pfam" id="PF08327">
    <property type="entry name" value="AHSA1"/>
    <property type="match status" value="1"/>
</dbReference>
<dbReference type="RefSeq" id="WP_146290889.1">
    <property type="nucleotide sequence ID" value="NZ_CP042304.1"/>
</dbReference>
<sequence>MSDTVEAKVTHRFAASPERVYDTFLDPDRVRDWQAAWLRHGGMGGDVTASELNPIVGGTFLFADKREDGEARHWGMFLDLERPTRIAFTWIVDESEEDDPSEVTLIIEPEPDGPGAVATLYHAMDAQWVDYVPQTEKGWQAMLEGLDSVL</sequence>
<dbReference type="Proteomes" id="UP000315364">
    <property type="component" value="Chromosome"/>
</dbReference>
<dbReference type="Gene3D" id="3.30.530.20">
    <property type="match status" value="1"/>
</dbReference>
<accession>A0A5B8LUT0</accession>
<feature type="domain" description="Activator of Hsp90 ATPase homologue 1/2-like C-terminal" evidence="2">
    <location>
        <begin position="15"/>
        <end position="150"/>
    </location>
</feature>
<dbReference type="InterPro" id="IPR023393">
    <property type="entry name" value="START-like_dom_sf"/>
</dbReference>
<dbReference type="EMBL" id="CP042304">
    <property type="protein sequence ID" value="QDZ12077.1"/>
    <property type="molecule type" value="Genomic_DNA"/>
</dbReference>
<dbReference type="KEGG" id="dea:FPZ08_15790"/>
<organism evidence="3 4">
    <name type="scientific">Devosia ginsengisoli</name>
    <dbReference type="NCBI Taxonomy" id="400770"/>
    <lineage>
        <taxon>Bacteria</taxon>
        <taxon>Pseudomonadati</taxon>
        <taxon>Pseudomonadota</taxon>
        <taxon>Alphaproteobacteria</taxon>
        <taxon>Hyphomicrobiales</taxon>
        <taxon>Devosiaceae</taxon>
        <taxon>Devosia</taxon>
    </lineage>
</organism>
<name>A0A5B8LUT0_9HYPH</name>
<keyword evidence="4" id="KW-1185">Reference proteome</keyword>
<dbReference type="InterPro" id="IPR013538">
    <property type="entry name" value="ASHA1/2-like_C"/>
</dbReference>
<evidence type="ECO:0000259" key="2">
    <source>
        <dbReference type="Pfam" id="PF08327"/>
    </source>
</evidence>
<dbReference type="AlphaFoldDB" id="A0A5B8LUT0"/>
<comment type="similarity">
    <text evidence="1">Belongs to the AHA1 family.</text>
</comment>
<gene>
    <name evidence="3" type="ORF">FPZ08_15790</name>
</gene>
<reference evidence="3 4" key="1">
    <citation type="submission" date="2019-07" db="EMBL/GenBank/DDBJ databases">
        <title>Full genome sequence of Devosia sp. Gsoil 520.</title>
        <authorList>
            <person name="Im W.-T."/>
        </authorList>
    </citation>
    <scope>NUCLEOTIDE SEQUENCE [LARGE SCALE GENOMIC DNA]</scope>
    <source>
        <strain evidence="3 4">Gsoil 520</strain>
    </source>
</reference>
<dbReference type="CDD" id="cd07814">
    <property type="entry name" value="SRPBCC_CalC_Aha1-like"/>
    <property type="match status" value="1"/>
</dbReference>
<proteinExistence type="inferred from homology"/>
<evidence type="ECO:0000313" key="4">
    <source>
        <dbReference type="Proteomes" id="UP000315364"/>
    </source>
</evidence>
<evidence type="ECO:0000256" key="1">
    <source>
        <dbReference type="ARBA" id="ARBA00006817"/>
    </source>
</evidence>